<gene>
    <name evidence="2" type="ORF">CAMP_LOCUS5031</name>
</gene>
<proteinExistence type="predicted"/>
<dbReference type="Proteomes" id="UP001152747">
    <property type="component" value="Unassembled WGS sequence"/>
</dbReference>
<accession>A0A9P1IBZ2</accession>
<dbReference type="AlphaFoldDB" id="A0A9P1IBZ2"/>
<keyword evidence="3" id="KW-1185">Reference proteome</keyword>
<name>A0A9P1IBZ2_9PELO</name>
<sequence length="119" mass="13589">MIFVFLILTIILVKNGIAEVSKKCEYTECHSKTTVGHCPSGLFLVDYESCKGFFQKRELCCPPKTENNTSKTSCRWTPCHSKLDSDFCDPETEFVRNFKSCGFLKKKEECCPQSALDRI</sequence>
<keyword evidence="1" id="KW-0732">Signal</keyword>
<evidence type="ECO:0000256" key="1">
    <source>
        <dbReference type="SAM" id="SignalP"/>
    </source>
</evidence>
<dbReference type="EMBL" id="CANHGI010000002">
    <property type="protein sequence ID" value="CAI5442394.1"/>
    <property type="molecule type" value="Genomic_DNA"/>
</dbReference>
<comment type="caution">
    <text evidence="2">The sequence shown here is derived from an EMBL/GenBank/DDBJ whole genome shotgun (WGS) entry which is preliminary data.</text>
</comment>
<reference evidence="2" key="1">
    <citation type="submission" date="2022-11" db="EMBL/GenBank/DDBJ databases">
        <authorList>
            <person name="Kikuchi T."/>
        </authorList>
    </citation>
    <scope>NUCLEOTIDE SEQUENCE</scope>
    <source>
        <strain evidence="2">PS1010</strain>
    </source>
</reference>
<feature type="chain" id="PRO_5040340630" description="Domain of unknown function DX domain-containing protein" evidence="1">
    <location>
        <begin position="19"/>
        <end position="119"/>
    </location>
</feature>
<feature type="signal peptide" evidence="1">
    <location>
        <begin position="1"/>
        <end position="18"/>
    </location>
</feature>
<protein>
    <recommendedName>
        <fullName evidence="4">Domain of unknown function DX domain-containing protein</fullName>
    </recommendedName>
</protein>
<evidence type="ECO:0000313" key="2">
    <source>
        <dbReference type="EMBL" id="CAI5442394.1"/>
    </source>
</evidence>
<evidence type="ECO:0008006" key="4">
    <source>
        <dbReference type="Google" id="ProtNLM"/>
    </source>
</evidence>
<evidence type="ECO:0000313" key="3">
    <source>
        <dbReference type="Proteomes" id="UP001152747"/>
    </source>
</evidence>
<organism evidence="2 3">
    <name type="scientific">Caenorhabditis angaria</name>
    <dbReference type="NCBI Taxonomy" id="860376"/>
    <lineage>
        <taxon>Eukaryota</taxon>
        <taxon>Metazoa</taxon>
        <taxon>Ecdysozoa</taxon>
        <taxon>Nematoda</taxon>
        <taxon>Chromadorea</taxon>
        <taxon>Rhabditida</taxon>
        <taxon>Rhabditina</taxon>
        <taxon>Rhabditomorpha</taxon>
        <taxon>Rhabditoidea</taxon>
        <taxon>Rhabditidae</taxon>
        <taxon>Peloderinae</taxon>
        <taxon>Caenorhabditis</taxon>
    </lineage>
</organism>